<keyword evidence="3" id="KW-1185">Reference proteome</keyword>
<sequence>MKTKKWTSFAAAIAVLLLGSSCQDWGEMDPAAGNQVTPTLENVATFSFDEPELDPIVYKTYANADGQLPSVVEDDIKGNVLSLNNGYVTLNNPLNSVKVQKAVSMTFWMKQPLVVNVDEEGNETTEPQDLTGALIAFENENATSKMFFTANGWIKYNGMDGEWEDNNPATYATGYIPAGDWHYVALIMRNDGYGLYVDGQQKVEKKVTDFDCSKMVQFLNNVSKMYIGSTETSKPWMIDDLKIYRNEITAKEIARPNIGNGGGQGPGGDDNKFEPIAPIFFNSFDAGMNGCSIYGAGSIIYKGGAFGNVFSNASGAMRSNYLVLPSNVLGQSADTQALTIGVWVNRGNETESSAYMWAPLFTAYASHNPTDNGMPMLACQYRGVLQVNCNGWSDYTDDQNVNKQNILYHGENDWLADGQWHYYTAVFTPTTAKVYIDGEIANEWEIDGTNNTAAGLFSNGSELQYICLGGNQAWNWGDNDPGFWFDDIAIYNQELSKAQIKAIMGLKTNVAYGNTFSNDADNMTLKGAGTFVNDETPGFGKIFQNAVGGLRENYLVFPSGALSKVGETKEMTINVWLNASNAGASNTYMWSPVMTGYAEAPGGNGCPMFACQYRGALMINSNGPDNSGDNWCDYTDAQNVAGTNQILHDATDWLVDHKWHLYTAVFTPTSAFVYFDGELINEWALDGESRGQQCDLETLSTLGYVCLGGNQAWGWGDPDPGFGFDDIMVYNKALSQAEIKQIMNFKK</sequence>
<dbReference type="GO" id="GO:0005975">
    <property type="term" value="P:carbohydrate metabolic process"/>
    <property type="evidence" value="ECO:0007669"/>
    <property type="project" value="UniProtKB-ARBA"/>
</dbReference>
<name>A0A4P7VQH2_9BACT</name>
<dbReference type="InterPro" id="IPR013320">
    <property type="entry name" value="ConA-like_dom_sf"/>
</dbReference>
<evidence type="ECO:0008006" key="4">
    <source>
        <dbReference type="Google" id="ProtNLM"/>
    </source>
</evidence>
<dbReference type="SUPFAM" id="SSF49899">
    <property type="entry name" value="Concanavalin A-like lectins/glucanases"/>
    <property type="match status" value="3"/>
</dbReference>
<organism evidence="2 3">
    <name type="scientific">Muribaculum gordoncarteri</name>
    <dbReference type="NCBI Taxonomy" id="2530390"/>
    <lineage>
        <taxon>Bacteria</taxon>
        <taxon>Pseudomonadati</taxon>
        <taxon>Bacteroidota</taxon>
        <taxon>Bacteroidia</taxon>
        <taxon>Bacteroidales</taxon>
        <taxon>Muribaculaceae</taxon>
        <taxon>Muribaculum</taxon>
    </lineage>
</organism>
<accession>A0A4P7VQH2</accession>
<evidence type="ECO:0000313" key="2">
    <source>
        <dbReference type="EMBL" id="QCD36529.1"/>
    </source>
</evidence>
<dbReference type="EMBL" id="CP039393">
    <property type="protein sequence ID" value="QCD36529.1"/>
    <property type="molecule type" value="Genomic_DNA"/>
</dbReference>
<evidence type="ECO:0000313" key="3">
    <source>
        <dbReference type="Proteomes" id="UP000297031"/>
    </source>
</evidence>
<dbReference type="Proteomes" id="UP000297031">
    <property type="component" value="Chromosome"/>
</dbReference>
<dbReference type="GO" id="GO:0004553">
    <property type="term" value="F:hydrolase activity, hydrolyzing O-glycosyl compounds"/>
    <property type="evidence" value="ECO:0007669"/>
    <property type="project" value="UniProtKB-ARBA"/>
</dbReference>
<dbReference type="AlphaFoldDB" id="A0A4P7VQH2"/>
<proteinExistence type="predicted"/>
<protein>
    <recommendedName>
        <fullName evidence="4">LamG domain-containing protein</fullName>
    </recommendedName>
</protein>
<dbReference type="PROSITE" id="PS51257">
    <property type="entry name" value="PROKAR_LIPOPROTEIN"/>
    <property type="match status" value="1"/>
</dbReference>
<dbReference type="KEGG" id="mgod:E7746_11875"/>
<reference evidence="2 3" key="1">
    <citation type="submission" date="2019-02" db="EMBL/GenBank/DDBJ databases">
        <title>Isolation and identification of novel species under the genus Muribaculum.</title>
        <authorList>
            <person name="Miyake S."/>
            <person name="Ding Y."/>
            <person name="Low A."/>
            <person name="Soh M."/>
            <person name="Seedorf H."/>
        </authorList>
    </citation>
    <scope>NUCLEOTIDE SEQUENCE [LARGE SCALE GENOMIC DNA]</scope>
    <source>
        <strain evidence="2 3">TLL-A4</strain>
    </source>
</reference>
<feature type="chain" id="PRO_5020219217" description="LamG domain-containing protein" evidence="1">
    <location>
        <begin position="27"/>
        <end position="747"/>
    </location>
</feature>
<feature type="signal peptide" evidence="1">
    <location>
        <begin position="1"/>
        <end position="26"/>
    </location>
</feature>
<dbReference type="Gene3D" id="2.60.120.200">
    <property type="match status" value="3"/>
</dbReference>
<dbReference type="RefSeq" id="WP_136410938.1">
    <property type="nucleotide sequence ID" value="NZ_CP039393.1"/>
</dbReference>
<keyword evidence="1" id="KW-0732">Signal</keyword>
<dbReference type="Pfam" id="PF13385">
    <property type="entry name" value="Laminin_G_3"/>
    <property type="match status" value="3"/>
</dbReference>
<dbReference type="OrthoDB" id="975413at2"/>
<gene>
    <name evidence="2" type="ORF">E7746_11875</name>
</gene>
<evidence type="ECO:0000256" key="1">
    <source>
        <dbReference type="SAM" id="SignalP"/>
    </source>
</evidence>